<dbReference type="InterPro" id="IPR024401">
    <property type="entry name" value="WYL_prot"/>
</dbReference>
<dbReference type="RefSeq" id="WP_129599448.1">
    <property type="nucleotide sequence ID" value="NZ_SBLB01000001.1"/>
</dbReference>
<organism evidence="1 2">
    <name type="scientific">Spirosoma sordidisoli</name>
    <dbReference type="NCBI Taxonomy" id="2502893"/>
    <lineage>
        <taxon>Bacteria</taxon>
        <taxon>Pseudomonadati</taxon>
        <taxon>Bacteroidota</taxon>
        <taxon>Cytophagia</taxon>
        <taxon>Cytophagales</taxon>
        <taxon>Cytophagaceae</taxon>
        <taxon>Spirosoma</taxon>
    </lineage>
</organism>
<proteinExistence type="predicted"/>
<dbReference type="EMBL" id="SBLB01000001">
    <property type="protein sequence ID" value="RYC70883.1"/>
    <property type="molecule type" value="Genomic_DNA"/>
</dbReference>
<evidence type="ECO:0000313" key="2">
    <source>
        <dbReference type="Proteomes" id="UP000290407"/>
    </source>
</evidence>
<dbReference type="AlphaFoldDB" id="A0A4Q2UMM5"/>
<dbReference type="Pfam" id="PF10902">
    <property type="entry name" value="WYL_2"/>
    <property type="match status" value="1"/>
</dbReference>
<reference evidence="1 2" key="1">
    <citation type="submission" date="2019-01" db="EMBL/GenBank/DDBJ databases">
        <title>Spirosoma flava sp. nov., a propanil-degrading bacterium isolated from herbicide-contaminated soil.</title>
        <authorList>
            <person name="Zhang L."/>
            <person name="Jiang J.-D."/>
        </authorList>
    </citation>
    <scope>NUCLEOTIDE SEQUENCE [LARGE SCALE GENOMIC DNA]</scope>
    <source>
        <strain evidence="1 2">TY50</strain>
    </source>
</reference>
<dbReference type="Proteomes" id="UP000290407">
    <property type="component" value="Unassembled WGS sequence"/>
</dbReference>
<evidence type="ECO:0008006" key="3">
    <source>
        <dbReference type="Google" id="ProtNLM"/>
    </source>
</evidence>
<sequence>MRKQITTLAHAIRKTGQSWAEAMKRAWAAIRIKFEMAHKAVGFFYKKENGETRYAVGYNKVAPPTSAKPAPAKSALVITYFDIDRWDWRSFRADRLIIE</sequence>
<protein>
    <recommendedName>
        <fullName evidence="3">DUF2693 domain-containing protein</fullName>
    </recommendedName>
</protein>
<accession>A0A4Q2UMM5</accession>
<name>A0A4Q2UMM5_9BACT</name>
<keyword evidence="2" id="KW-1185">Reference proteome</keyword>
<comment type="caution">
    <text evidence="1">The sequence shown here is derived from an EMBL/GenBank/DDBJ whole genome shotgun (WGS) entry which is preliminary data.</text>
</comment>
<evidence type="ECO:0000313" key="1">
    <source>
        <dbReference type="EMBL" id="RYC70883.1"/>
    </source>
</evidence>
<gene>
    <name evidence="1" type="ORF">EQG79_01645</name>
</gene>